<sequence>MEKKQMEYGRDILLYGLSFLLLMEWLLPLPYVTDTGYIHVFVLLTAVFFFITFLQLPVILSMVMKSLVICYGLYLVFFEGPFFSVDWLFILLLDVRENIELMINGGWYALTDTFRSFLFFVLLAIMSYLLFYWTVHARRILFFLLFTIVYVTVIDTFTIYDASFAIIRTFVIGFLLLGLVTVYRMIEQQPVYRAPKYLPIRLAALLVMMIGVGGLFGFISPKFDPQWEDPVPFVRAAVGMNTDGSGEVLQRIGYGDNDERLGGGFIDDNSPVFYAAATREHYWRGETKDFYTGRGWETTTPEERKEFLYGEQNAVAELEQLEAEIAFVADSSGLIDHLLYPGELLLNDQIMNADLFQDAYTERASTYQGGEPVKLENYQYTYLFPSYQIDGLRSSSEQDPQEIREFYTQLPEDLPERVRELAVEITSGEENRYDRAKAVETFFSDEGFSYETQDVPVPVDGQDYVDQFLFETRRGYCDNFSTSMIVLLRALDIPARWVKGYTQGEVVEVLDDSRDVYKVTNGNAHSWVEVYFPGVGWVPFEPTRGFDSTYEFVEPEVEVDNIYDDTGLEEETEPEVEDAFAELEGDDEVEQEATGAGSINNPTIPGGSWMLAGVLVAALVFAFLKNKRIVQYYTLQTFSRREDEEAFLLAYDRLLWLLEFVGWKRKNGETLREYAVRIDKEFDSTEMMSLTVAYEQIAYGGQSIGTSWTVQKPNWIAFVRKIDS</sequence>
<gene>
    <name evidence="3" type="ORF">ACFFHM_19685</name>
</gene>
<feature type="transmembrane region" description="Helical" evidence="1">
    <location>
        <begin position="606"/>
        <end position="624"/>
    </location>
</feature>
<evidence type="ECO:0000313" key="3">
    <source>
        <dbReference type="EMBL" id="MFC0472644.1"/>
    </source>
</evidence>
<protein>
    <submittedName>
        <fullName evidence="3">DUF3488 and DUF4129 domain-containing transglutaminase family protein</fullName>
    </submittedName>
</protein>
<dbReference type="PANTHER" id="PTHR42736:SF1">
    <property type="entry name" value="PROTEIN-GLUTAMINE GAMMA-GLUTAMYLTRANSFERASE"/>
    <property type="match status" value="1"/>
</dbReference>
<dbReference type="Proteomes" id="UP001589838">
    <property type="component" value="Unassembled WGS sequence"/>
</dbReference>
<keyword evidence="4" id="KW-1185">Reference proteome</keyword>
<keyword evidence="1" id="KW-1133">Transmembrane helix</keyword>
<dbReference type="RefSeq" id="WP_335963151.1">
    <property type="nucleotide sequence ID" value="NZ_JAXBLX010000042.1"/>
</dbReference>
<dbReference type="Gene3D" id="3.10.620.30">
    <property type="match status" value="1"/>
</dbReference>
<dbReference type="Pfam" id="PF11992">
    <property type="entry name" value="TgpA_N"/>
    <property type="match status" value="1"/>
</dbReference>
<organism evidence="3 4">
    <name type="scientific">Halalkalibacter kiskunsagensis</name>
    <dbReference type="NCBI Taxonomy" id="1548599"/>
    <lineage>
        <taxon>Bacteria</taxon>
        <taxon>Bacillati</taxon>
        <taxon>Bacillota</taxon>
        <taxon>Bacilli</taxon>
        <taxon>Bacillales</taxon>
        <taxon>Bacillaceae</taxon>
        <taxon>Halalkalibacter</taxon>
    </lineage>
</organism>
<dbReference type="Pfam" id="PF01841">
    <property type="entry name" value="Transglut_core"/>
    <property type="match status" value="1"/>
</dbReference>
<evidence type="ECO:0000256" key="1">
    <source>
        <dbReference type="SAM" id="Phobius"/>
    </source>
</evidence>
<keyword evidence="1" id="KW-0812">Transmembrane</keyword>
<reference evidence="3 4" key="1">
    <citation type="submission" date="2024-09" db="EMBL/GenBank/DDBJ databases">
        <authorList>
            <person name="Sun Q."/>
            <person name="Mori K."/>
        </authorList>
    </citation>
    <scope>NUCLEOTIDE SEQUENCE [LARGE SCALE GENOMIC DNA]</scope>
    <source>
        <strain evidence="3 4">NCAIM B.02610</strain>
    </source>
</reference>
<feature type="transmembrane region" description="Helical" evidence="1">
    <location>
        <begin position="113"/>
        <end position="133"/>
    </location>
</feature>
<comment type="caution">
    <text evidence="3">The sequence shown here is derived from an EMBL/GenBank/DDBJ whole genome shotgun (WGS) entry which is preliminary data.</text>
</comment>
<feature type="transmembrane region" description="Helical" evidence="1">
    <location>
        <begin position="166"/>
        <end position="186"/>
    </location>
</feature>
<dbReference type="Pfam" id="PF13559">
    <property type="entry name" value="DUF4129"/>
    <property type="match status" value="1"/>
</dbReference>
<dbReference type="SMART" id="SM00460">
    <property type="entry name" value="TGc"/>
    <property type="match status" value="1"/>
</dbReference>
<keyword evidence="1" id="KW-0472">Membrane</keyword>
<feature type="domain" description="Transglutaminase-like" evidence="2">
    <location>
        <begin position="469"/>
        <end position="544"/>
    </location>
</feature>
<dbReference type="InterPro" id="IPR025403">
    <property type="entry name" value="TgpA-like_C"/>
</dbReference>
<dbReference type="InterPro" id="IPR021878">
    <property type="entry name" value="TgpA_N"/>
</dbReference>
<dbReference type="InterPro" id="IPR038765">
    <property type="entry name" value="Papain-like_cys_pep_sf"/>
</dbReference>
<feature type="transmembrane region" description="Helical" evidence="1">
    <location>
        <begin position="12"/>
        <end position="31"/>
    </location>
</feature>
<proteinExistence type="predicted"/>
<dbReference type="SUPFAM" id="SSF54001">
    <property type="entry name" value="Cysteine proteinases"/>
    <property type="match status" value="1"/>
</dbReference>
<dbReference type="InterPro" id="IPR052901">
    <property type="entry name" value="Bact_TGase-like"/>
</dbReference>
<feature type="transmembrane region" description="Helical" evidence="1">
    <location>
        <begin position="140"/>
        <end position="160"/>
    </location>
</feature>
<evidence type="ECO:0000259" key="2">
    <source>
        <dbReference type="SMART" id="SM00460"/>
    </source>
</evidence>
<accession>A0ABV6KH71</accession>
<feature type="transmembrane region" description="Helical" evidence="1">
    <location>
        <begin position="198"/>
        <end position="219"/>
    </location>
</feature>
<dbReference type="PANTHER" id="PTHR42736">
    <property type="entry name" value="PROTEIN-GLUTAMINE GAMMA-GLUTAMYLTRANSFERASE"/>
    <property type="match status" value="1"/>
</dbReference>
<feature type="transmembrane region" description="Helical" evidence="1">
    <location>
        <begin position="72"/>
        <end position="93"/>
    </location>
</feature>
<name>A0ABV6KH71_9BACI</name>
<feature type="transmembrane region" description="Helical" evidence="1">
    <location>
        <begin position="37"/>
        <end position="60"/>
    </location>
</feature>
<evidence type="ECO:0000313" key="4">
    <source>
        <dbReference type="Proteomes" id="UP001589838"/>
    </source>
</evidence>
<dbReference type="InterPro" id="IPR002931">
    <property type="entry name" value="Transglutaminase-like"/>
</dbReference>
<dbReference type="EMBL" id="JBHLUX010000083">
    <property type="protein sequence ID" value="MFC0472644.1"/>
    <property type="molecule type" value="Genomic_DNA"/>
</dbReference>